<dbReference type="CDD" id="cd06382">
    <property type="entry name" value="PBP1_iGluR_Kainate"/>
    <property type="match status" value="1"/>
</dbReference>
<keyword evidence="10" id="KW-0325">Glycoprotein</keyword>
<dbReference type="PANTHER" id="PTHR18966">
    <property type="entry name" value="IONOTROPIC GLUTAMATE RECEPTOR"/>
    <property type="match status" value="1"/>
</dbReference>
<dbReference type="Pfam" id="PF10613">
    <property type="entry name" value="Lig_chan-Glu_bd"/>
    <property type="match status" value="1"/>
</dbReference>
<evidence type="ECO:0000256" key="8">
    <source>
        <dbReference type="ARBA" id="ARBA00023136"/>
    </source>
</evidence>
<evidence type="ECO:0000256" key="9">
    <source>
        <dbReference type="ARBA" id="ARBA00023170"/>
    </source>
</evidence>
<dbReference type="FunFam" id="3.40.190.10:FF:000147">
    <property type="entry name" value="Uncharacterized protein, isoform C"/>
    <property type="match status" value="1"/>
</dbReference>
<evidence type="ECO:0000259" key="19">
    <source>
        <dbReference type="SMART" id="SM00079"/>
    </source>
</evidence>
<feature type="binding site" evidence="15">
    <location>
        <position position="728"/>
    </location>
    <ligand>
        <name>L-glutamate</name>
        <dbReference type="ChEBI" id="CHEBI:29985"/>
    </ligand>
</feature>
<feature type="site" description="Interaction with the cone snail toxin Con-ikot-ikot" evidence="16">
    <location>
        <position position="686"/>
    </location>
</feature>
<dbReference type="Gene3D" id="3.40.190.10">
    <property type="entry name" value="Periplasmic binding protein-like II"/>
    <property type="match status" value="1"/>
</dbReference>
<keyword evidence="13" id="KW-0407">Ion channel</keyword>
<evidence type="ECO:0000256" key="11">
    <source>
        <dbReference type="ARBA" id="ARBA00023257"/>
    </source>
</evidence>
<keyword evidence="3" id="KW-1003">Cell membrane</keyword>
<feature type="transmembrane region" description="Helical" evidence="18">
    <location>
        <begin position="554"/>
        <end position="575"/>
    </location>
</feature>
<name>A0A0M3SBL8_LOCMI</name>
<dbReference type="InterPro" id="IPR001828">
    <property type="entry name" value="ANF_lig-bd_rcpt"/>
</dbReference>
<evidence type="ECO:0000256" key="5">
    <source>
        <dbReference type="ARBA" id="ARBA00022989"/>
    </source>
</evidence>
<feature type="site" description="Crucial to convey clamshell closure to channel opening" evidence="16">
    <location>
        <position position="659"/>
    </location>
</feature>
<dbReference type="SMART" id="SM00079">
    <property type="entry name" value="PBPe"/>
    <property type="match status" value="1"/>
</dbReference>
<feature type="transmembrane region" description="Helical" evidence="18">
    <location>
        <begin position="818"/>
        <end position="839"/>
    </location>
</feature>
<evidence type="ECO:0000256" key="4">
    <source>
        <dbReference type="ARBA" id="ARBA00022692"/>
    </source>
</evidence>
<feature type="disulfide bond" evidence="17">
    <location>
        <begin position="91"/>
        <end position="339"/>
    </location>
</feature>
<reference evidence="21" key="1">
    <citation type="journal article" date="2015" name="Cell. Mol. Life Sci.">
        <title>Identification and functional analysis of olfactory receptor family reveal unusual characteristics of the olfactory system in the migratory locust.</title>
        <authorList>
            <person name="Wang Z."/>
            <person name="Yang P."/>
            <person name="Chen D."/>
            <person name="Jiang F."/>
            <person name="Li Y."/>
            <person name="Wang X."/>
            <person name="Kang L."/>
        </authorList>
    </citation>
    <scope>NUCLEOTIDE SEQUENCE</scope>
</reference>
<evidence type="ECO:0000256" key="3">
    <source>
        <dbReference type="ARBA" id="ARBA00022475"/>
    </source>
</evidence>
<evidence type="ECO:0000313" key="21">
    <source>
        <dbReference type="EMBL" id="ALD51352.1"/>
    </source>
</evidence>
<dbReference type="Pfam" id="PF01094">
    <property type="entry name" value="ANF_receptor"/>
    <property type="match status" value="1"/>
</dbReference>
<sequence>MLGSHLFITDNCWSKKNVLVSLIILFCAIQNCGCFTEIKIGALFHGENSQQEQTFQLAVAHVNKKQHGYELKPYVQYVEEHDVLQVDAAVCDLLSNGVWAIFGPNSSSASEQVQSICDTIEIPHIEMRWNTKQRRQDVALNLYPHPKALSRVYADLVKAWKWKSFTILFESDEGLIRLSYVLKMYGPKDFTVTVRHLNDSSNYRPVLRRVKRSGEINFILDCSIQNLPEIMKQAQQVGLMTDAYNFIITTMDVHTIDLEPYQHGGTNITGFQLVDTMSEHVQSIINSWKNFEIEDADWPDIEPEEIEVESALLYDAVLLFDNTVREMRDLHIEDSPSGCDNVWGHGHSFINLMRDRYKTLRGLTGPVHFDYEGFRTDFMLHIVELTGDGLQKIGTWNSTTGLSLIREEISTEVRQEESLQNRTLIVLTAISKPYGMRVDTSQTLKGNDMYEGFGIDLIHEIAIMLGFNYTFVLQLDSKYGTLNKETKKWDGMVRELLEGNADLAITDLTITAERESAVDFTMPFMNLGIAILYKKPMKAAPKLFSFMDPFSKDVWIVMFAAYIGVSLMLFVMGRISPYEWTNPYPCIEEPETLENQFTLSNSLWFTIGSLMQQGTEIAPIAVSTRMVAGIWWFFTLIMVSSYTANLAAFLTVESMYQPIKNVKDLADQNTIKYGAKRGGSTLNFFRDSEDEIYRRMYNTMINTPGVLTKDNDEGVEKVKNSNYAFFMESTSIEYVTERNCDLTQVGDKLDNKGYGIAMRKNMTYRNSLSTAVLKLQETGRLQALKNKWWKEERGGGQCVDAEENTDVSGLKLENVGGVFVVLMGGVVFAIFVTFFELLWDVGHKSLKEKIPFKTLLMEELRFVAKLHGTTKPVRKYNQDAEVEDTNNFIPLSPYTNSYGFVDSKEPLT</sequence>
<accession>A0A0M3SBL8</accession>
<dbReference type="FunFam" id="3.40.50.2300:FF:000106">
    <property type="entry name" value="Glutamate receptor ionotropic, kainate"/>
    <property type="match status" value="1"/>
</dbReference>
<reference evidence="21" key="2">
    <citation type="submission" date="2015-02" db="EMBL/GenBank/DDBJ databases">
        <authorList>
            <person name="Torres C."/>
        </authorList>
    </citation>
    <scope>NUCLEOTIDE SEQUENCE</scope>
</reference>
<keyword evidence="12" id="KW-1071">Ligand-gated ion channel</keyword>
<dbReference type="GO" id="GO:0015276">
    <property type="term" value="F:ligand-gated monoatomic ion channel activity"/>
    <property type="evidence" value="ECO:0007669"/>
    <property type="project" value="InterPro"/>
</dbReference>
<dbReference type="InterPro" id="IPR001320">
    <property type="entry name" value="Iontro_rcpt_C"/>
</dbReference>
<evidence type="ECO:0000256" key="16">
    <source>
        <dbReference type="PIRSR" id="PIRSR601508-2"/>
    </source>
</evidence>
<comment type="similarity">
    <text evidence="1">Belongs to the glutamate-gated ion channel (TC 1.A.10.1) family.</text>
</comment>
<dbReference type="SMART" id="SM00918">
    <property type="entry name" value="Lig_chan-Glu_bd"/>
    <property type="match status" value="1"/>
</dbReference>
<feature type="binding site" evidence="15">
    <location>
        <position position="509"/>
    </location>
    <ligand>
        <name>L-glutamate</name>
        <dbReference type="ChEBI" id="CHEBI:29985"/>
    </ligand>
</feature>
<feature type="domain" description="Ionotropic glutamate receptor C-terminal" evidence="19">
    <location>
        <begin position="423"/>
        <end position="791"/>
    </location>
</feature>
<dbReference type="InterPro" id="IPR028082">
    <property type="entry name" value="Peripla_BP_I"/>
</dbReference>
<feature type="binding site" evidence="15">
    <location>
        <position position="680"/>
    </location>
    <ligand>
        <name>L-glutamate</name>
        <dbReference type="ChEBI" id="CHEBI:29985"/>
    </ligand>
</feature>
<dbReference type="AlphaFoldDB" id="A0A0M3SBL8"/>
<feature type="binding site" evidence="15">
    <location>
        <position position="681"/>
    </location>
    <ligand>
        <name>L-glutamate</name>
        <dbReference type="ChEBI" id="CHEBI:29985"/>
    </ligand>
</feature>
<evidence type="ECO:0000256" key="7">
    <source>
        <dbReference type="ARBA" id="ARBA00023065"/>
    </source>
</evidence>
<keyword evidence="11" id="KW-0628">Postsynaptic cell membrane</keyword>
<keyword evidence="7" id="KW-0406">Ion transport</keyword>
<evidence type="ECO:0000256" key="18">
    <source>
        <dbReference type="SAM" id="Phobius"/>
    </source>
</evidence>
<dbReference type="FunFam" id="1.10.287.70:FF:000010">
    <property type="entry name" value="Putative glutamate receptor ionotropic kainate 1"/>
    <property type="match status" value="1"/>
</dbReference>
<dbReference type="InterPro" id="IPR015683">
    <property type="entry name" value="Ionotropic_Glu_rcpt"/>
</dbReference>
<keyword evidence="4 18" id="KW-0812">Transmembrane</keyword>
<dbReference type="GO" id="GO:0038023">
    <property type="term" value="F:signaling receptor activity"/>
    <property type="evidence" value="ECO:0007669"/>
    <property type="project" value="InterPro"/>
</dbReference>
<evidence type="ECO:0000256" key="14">
    <source>
        <dbReference type="ARBA" id="ARBA00034104"/>
    </source>
</evidence>
<keyword evidence="6" id="KW-0770">Synapse</keyword>
<dbReference type="InterPro" id="IPR019594">
    <property type="entry name" value="Glu/Gly-bd"/>
</dbReference>
<keyword evidence="9 21" id="KW-0675">Receptor</keyword>
<feature type="domain" description="Ionotropic glutamate receptor L-glutamate and glycine-binding" evidence="20">
    <location>
        <begin position="433"/>
        <end position="498"/>
    </location>
</feature>
<dbReference type="SUPFAM" id="SSF53850">
    <property type="entry name" value="Periplasmic binding protein-like II"/>
    <property type="match status" value="1"/>
</dbReference>
<dbReference type="Gene3D" id="1.10.287.70">
    <property type="match status" value="1"/>
</dbReference>
<dbReference type="Gene3D" id="3.40.50.2300">
    <property type="match status" value="2"/>
</dbReference>
<evidence type="ECO:0000256" key="12">
    <source>
        <dbReference type="ARBA" id="ARBA00023286"/>
    </source>
</evidence>
<dbReference type="GO" id="GO:0045211">
    <property type="term" value="C:postsynaptic membrane"/>
    <property type="evidence" value="ECO:0007669"/>
    <property type="project" value="UniProtKB-SubCell"/>
</dbReference>
<dbReference type="SUPFAM" id="SSF53822">
    <property type="entry name" value="Periplasmic binding protein-like I"/>
    <property type="match status" value="1"/>
</dbReference>
<dbReference type="PRINTS" id="PR00177">
    <property type="entry name" value="NMDARECEPTOR"/>
</dbReference>
<feature type="transmembrane region" description="Helical" evidence="18">
    <location>
        <begin position="630"/>
        <end position="652"/>
    </location>
</feature>
<protein>
    <submittedName>
        <fullName evidence="21">Ionotropic glutamate receptor 8</fullName>
    </submittedName>
</protein>
<feature type="disulfide bond" evidence="17">
    <location>
        <begin position="740"/>
        <end position="798"/>
    </location>
</feature>
<evidence type="ECO:0000256" key="1">
    <source>
        <dbReference type="ARBA" id="ARBA00008685"/>
    </source>
</evidence>
<dbReference type="EMBL" id="KP843215">
    <property type="protein sequence ID" value="ALD51352.1"/>
    <property type="molecule type" value="mRNA"/>
</dbReference>
<proteinExistence type="evidence at transcript level"/>
<evidence type="ECO:0000256" key="15">
    <source>
        <dbReference type="PIRSR" id="PIRSR601508-1"/>
    </source>
</evidence>
<keyword evidence="2" id="KW-0813">Transport</keyword>
<evidence type="ECO:0000256" key="2">
    <source>
        <dbReference type="ARBA" id="ARBA00022448"/>
    </source>
</evidence>
<evidence type="ECO:0000259" key="20">
    <source>
        <dbReference type="SMART" id="SM00918"/>
    </source>
</evidence>
<keyword evidence="8 18" id="KW-0472">Membrane</keyword>
<evidence type="ECO:0000256" key="13">
    <source>
        <dbReference type="ARBA" id="ARBA00023303"/>
    </source>
</evidence>
<evidence type="ECO:0000256" key="10">
    <source>
        <dbReference type="ARBA" id="ARBA00023180"/>
    </source>
</evidence>
<dbReference type="FunFam" id="3.40.190.10:FF:000061">
    <property type="entry name" value="Glutamate receptor, ionotropic kainate"/>
    <property type="match status" value="1"/>
</dbReference>
<comment type="subcellular location">
    <subcellularLocation>
        <location evidence="14">Postsynaptic cell membrane</location>
        <topology evidence="14">Multi-pass membrane protein</topology>
    </subcellularLocation>
</comment>
<organism evidence="21">
    <name type="scientific">Locusta migratoria</name>
    <name type="common">Migratory locust</name>
    <dbReference type="NCBI Taxonomy" id="7004"/>
    <lineage>
        <taxon>Eukaryota</taxon>
        <taxon>Metazoa</taxon>
        <taxon>Ecdysozoa</taxon>
        <taxon>Arthropoda</taxon>
        <taxon>Hexapoda</taxon>
        <taxon>Insecta</taxon>
        <taxon>Pterygota</taxon>
        <taxon>Neoptera</taxon>
        <taxon>Polyneoptera</taxon>
        <taxon>Orthoptera</taxon>
        <taxon>Caelifera</taxon>
        <taxon>Acrididea</taxon>
        <taxon>Acridomorpha</taxon>
        <taxon>Acridoidea</taxon>
        <taxon>Acrididae</taxon>
        <taxon>Oedipodinae</taxon>
        <taxon>Locusta</taxon>
    </lineage>
</organism>
<evidence type="ECO:0000256" key="17">
    <source>
        <dbReference type="PIRSR" id="PIRSR601508-3"/>
    </source>
</evidence>
<keyword evidence="5 18" id="KW-1133">Transmembrane helix</keyword>
<evidence type="ECO:0000256" key="6">
    <source>
        <dbReference type="ARBA" id="ARBA00023018"/>
    </source>
</evidence>
<feature type="site" description="Interaction with the cone snail toxin Con-ikot-ikot" evidence="16">
    <location>
        <position position="774"/>
    </location>
</feature>
<dbReference type="InterPro" id="IPR001508">
    <property type="entry name" value="Iono_Glu_rcpt_met"/>
</dbReference>
<dbReference type="Pfam" id="PF00060">
    <property type="entry name" value="Lig_chan"/>
    <property type="match status" value="1"/>
</dbReference>
<feature type="binding site" evidence="15">
    <location>
        <position position="514"/>
    </location>
    <ligand>
        <name>L-glutamate</name>
        <dbReference type="ChEBI" id="CHEBI:29985"/>
    </ligand>
</feature>
<keyword evidence="17" id="KW-1015">Disulfide bond</keyword>